<reference evidence="5 6" key="1">
    <citation type="journal article" date="2014" name="Antonie Van Leeuwenhoek">
        <title>Hyphomonas beringensis sp. nov. and Hyphomonas chukchiensis sp. nov., isolated from surface seawater of the Bering Sea and Chukchi Sea.</title>
        <authorList>
            <person name="Li C."/>
            <person name="Lai Q."/>
            <person name="Li G."/>
            <person name="Dong C."/>
            <person name="Wang J."/>
            <person name="Liao Y."/>
            <person name="Shao Z."/>
        </authorList>
    </citation>
    <scope>NUCLEOTIDE SEQUENCE [LARGE SCALE GENOMIC DNA]</scope>
    <source>
        <strain evidence="5 6">22II1-22F38</strain>
    </source>
</reference>
<dbReference type="InterPro" id="IPR050965">
    <property type="entry name" value="UPF0336/Enoyl-CoA_hydratase"/>
</dbReference>
<dbReference type="PANTHER" id="PTHR43437:SF3">
    <property type="entry name" value="HYDROXYACYL-THIOESTER DEHYDRATASE TYPE 2, MITOCHONDRIAL"/>
    <property type="match status" value="1"/>
</dbReference>
<comment type="caution">
    <text evidence="5">The sequence shown here is derived from an EMBL/GenBank/DDBJ whole genome shotgun (WGS) entry which is preliminary data.</text>
</comment>
<organism evidence="5 6">
    <name type="scientific">Hyphomonas atlantica</name>
    <dbReference type="NCBI Taxonomy" id="1280948"/>
    <lineage>
        <taxon>Bacteria</taxon>
        <taxon>Pseudomonadati</taxon>
        <taxon>Pseudomonadota</taxon>
        <taxon>Alphaproteobacteria</taxon>
        <taxon>Hyphomonadales</taxon>
        <taxon>Hyphomonadaceae</taxon>
        <taxon>Hyphomonas</taxon>
    </lineage>
</organism>
<evidence type="ECO:0000313" key="3">
    <source>
        <dbReference type="EMBL" id="HAE95342.1"/>
    </source>
</evidence>
<evidence type="ECO:0000313" key="4">
    <source>
        <dbReference type="EMBL" id="HBQ48260.1"/>
    </source>
</evidence>
<dbReference type="CDD" id="cd03449">
    <property type="entry name" value="R_hydratase"/>
    <property type="match status" value="1"/>
</dbReference>
<dbReference type="SUPFAM" id="SSF54637">
    <property type="entry name" value="Thioesterase/thiol ester dehydrase-isomerase"/>
    <property type="match status" value="1"/>
</dbReference>
<dbReference type="Proteomes" id="UP000263957">
    <property type="component" value="Unassembled WGS sequence"/>
</dbReference>
<name>A0A059DZN5_9PROT</name>
<reference evidence="7 8" key="2">
    <citation type="journal article" date="2018" name="Nat. Biotechnol.">
        <title>A standardized bacterial taxonomy based on genome phylogeny substantially revises the tree of life.</title>
        <authorList>
            <person name="Parks D.H."/>
            <person name="Chuvochina M."/>
            <person name="Waite D.W."/>
            <person name="Rinke C."/>
            <person name="Skarshewski A."/>
            <person name="Chaumeil P.A."/>
            <person name="Hugenholtz P."/>
        </authorList>
    </citation>
    <scope>NUCLEOTIDE SEQUENCE [LARGE SCALE GENOMIC DNA]</scope>
    <source>
        <strain evidence="4">UBA10378</strain>
        <strain evidence="3">UBA8557</strain>
    </source>
</reference>
<evidence type="ECO:0000313" key="8">
    <source>
        <dbReference type="Proteomes" id="UP000263957"/>
    </source>
</evidence>
<dbReference type="FunFam" id="3.10.129.10:FF:000042">
    <property type="entry name" value="MaoC domain protein dehydratase"/>
    <property type="match status" value="1"/>
</dbReference>
<dbReference type="EMBL" id="DOGS01000105">
    <property type="protein sequence ID" value="HBQ48260.1"/>
    <property type="molecule type" value="Genomic_DNA"/>
</dbReference>
<evidence type="ECO:0000313" key="7">
    <source>
        <dbReference type="Proteomes" id="UP000259173"/>
    </source>
</evidence>
<dbReference type="Pfam" id="PF01575">
    <property type="entry name" value="MaoC_dehydratas"/>
    <property type="match status" value="1"/>
</dbReference>
<proteinExistence type="predicted"/>
<evidence type="ECO:0000256" key="1">
    <source>
        <dbReference type="ARBA" id="ARBA00023239"/>
    </source>
</evidence>
<evidence type="ECO:0000259" key="2">
    <source>
        <dbReference type="Pfam" id="PF01575"/>
    </source>
</evidence>
<feature type="domain" description="MaoC-like" evidence="2">
    <location>
        <begin position="22"/>
        <end position="121"/>
    </location>
</feature>
<dbReference type="RefSeq" id="WP_035552925.1">
    <property type="nucleotide sequence ID" value="NZ_AWFH01000034.1"/>
</dbReference>
<protein>
    <submittedName>
        <fullName evidence="3">(R)-hydratase</fullName>
    </submittedName>
    <submittedName>
        <fullName evidence="5">MaoC family dehydratase</fullName>
    </submittedName>
</protein>
<sequence length="143" mass="15691">MSEFTGYKYEDLDVGMSHETVHVITENDIQRFAEVSGDFNPLHMSDEFAAKTVFGKRIAHGALTASYISGILGNNLPGPGAIFVGLSMRFKRPVHIGDEVTVRAEVAEKKDRGNRVTLKVSCIVDGKRVITGEAEVVAPRRED</sequence>
<dbReference type="EMBL" id="DMBR01000373">
    <property type="protein sequence ID" value="HAE95342.1"/>
    <property type="molecule type" value="Genomic_DNA"/>
</dbReference>
<gene>
    <name evidence="3" type="ORF">DCG65_12335</name>
    <name evidence="4" type="ORF">DD728_05145</name>
    <name evidence="5" type="ORF">HY36_06355</name>
</gene>
<dbReference type="InterPro" id="IPR002539">
    <property type="entry name" value="MaoC-like_dom"/>
</dbReference>
<dbReference type="Proteomes" id="UP000259173">
    <property type="component" value="Unassembled WGS sequence"/>
</dbReference>
<dbReference type="eggNOG" id="COG2030">
    <property type="taxonomic scope" value="Bacteria"/>
</dbReference>
<dbReference type="GO" id="GO:0006633">
    <property type="term" value="P:fatty acid biosynthetic process"/>
    <property type="evidence" value="ECO:0007669"/>
    <property type="project" value="TreeGrafter"/>
</dbReference>
<evidence type="ECO:0000313" key="5">
    <source>
        <dbReference type="EMBL" id="KCZ59746.1"/>
    </source>
</evidence>
<dbReference type="AlphaFoldDB" id="A0A059DZN5"/>
<dbReference type="Gene3D" id="3.10.129.10">
    <property type="entry name" value="Hotdog Thioesterase"/>
    <property type="match status" value="1"/>
</dbReference>
<dbReference type="PATRIC" id="fig|1280948.3.peg.2364"/>
<accession>A0A059DZN5</accession>
<keyword evidence="6" id="KW-1185">Reference proteome</keyword>
<dbReference type="Proteomes" id="UP000024547">
    <property type="component" value="Unassembled WGS sequence"/>
</dbReference>
<dbReference type="OrthoDB" id="9800237at2"/>
<dbReference type="GO" id="GO:0019171">
    <property type="term" value="F:(3R)-hydroxyacyl-[acyl-carrier-protein] dehydratase activity"/>
    <property type="evidence" value="ECO:0007669"/>
    <property type="project" value="TreeGrafter"/>
</dbReference>
<dbReference type="EMBL" id="AWFH01000034">
    <property type="protein sequence ID" value="KCZ59746.1"/>
    <property type="molecule type" value="Genomic_DNA"/>
</dbReference>
<keyword evidence="1" id="KW-0456">Lyase</keyword>
<dbReference type="PANTHER" id="PTHR43437">
    <property type="entry name" value="HYDROXYACYL-THIOESTER DEHYDRATASE TYPE 2, MITOCHONDRIAL-RELATED"/>
    <property type="match status" value="1"/>
</dbReference>
<dbReference type="STRING" id="1280948.HY36_06355"/>
<evidence type="ECO:0000313" key="6">
    <source>
        <dbReference type="Proteomes" id="UP000024547"/>
    </source>
</evidence>
<dbReference type="InterPro" id="IPR029069">
    <property type="entry name" value="HotDog_dom_sf"/>
</dbReference>